<sequence length="227" mass="23885">MDRKIKVAAATSLLALTTAACAPNPYYGNTGYNNYGTRGVNTTVNRNAGNNSGGVTHTHCGRTHSHPLPAEGLAHQHGDGCVAGAGGAATNTNTNTSAYNYNTQPQQPAANTYGYTAPAATPYYDYSAASSSSNTFTTPPATTYNTGTSSGSYYDYVQPKVAAPVNTYPTSTPSVTTGTSGSYTVQKGDTVFQVMRNTGVYWKDIIRLNNLQAPNYPINPGQSLRLK</sequence>
<reference evidence="3 4" key="1">
    <citation type="submission" date="2021-04" db="EMBL/GenBank/DDBJ databases">
        <title>Genomics, taxonomy and metabolism of representatives of sulfur bacteria of the genus Thiothrix: Thiothrix fructosivorans QT, Thiothrix unzii A1T and three new species, Thiothrix subterranea sp. nov., Thiothrix litoralis sp. nov. and 'Candidatus Thiothrix anitrata' sp. nov.</title>
        <authorList>
            <person name="Ravin N.V."/>
            <person name="Smolyakov D."/>
            <person name="Rudenko T.S."/>
            <person name="Mardanov A.V."/>
            <person name="Beletsky A.V."/>
            <person name="Markov N.D."/>
            <person name="Fomenkov A.I."/>
            <person name="Roberts R.J."/>
            <person name="Karnachuk O.V."/>
            <person name="Novikov A."/>
            <person name="Grabovich M.Y."/>
        </authorList>
    </citation>
    <scope>NUCLEOTIDE SEQUENCE [LARGE SCALE GENOMIC DNA]</scope>
    <source>
        <strain evidence="3 4">AS</strain>
    </source>
</reference>
<dbReference type="CDD" id="cd00118">
    <property type="entry name" value="LysM"/>
    <property type="match status" value="1"/>
</dbReference>
<feature type="signal peptide" evidence="1">
    <location>
        <begin position="1"/>
        <end position="22"/>
    </location>
</feature>
<keyword evidence="1" id="KW-0732">Signal</keyword>
<name>A0ABX7WR69_9GAMM</name>
<dbReference type="EMBL" id="CP072801">
    <property type="protein sequence ID" value="QTR46120.1"/>
    <property type="molecule type" value="Genomic_DNA"/>
</dbReference>
<evidence type="ECO:0000256" key="1">
    <source>
        <dbReference type="SAM" id="SignalP"/>
    </source>
</evidence>
<dbReference type="PROSITE" id="PS51782">
    <property type="entry name" value="LYSM"/>
    <property type="match status" value="1"/>
</dbReference>
<dbReference type="Proteomes" id="UP000672039">
    <property type="component" value="Chromosome"/>
</dbReference>
<dbReference type="RefSeq" id="WP_210222485.1">
    <property type="nucleotide sequence ID" value="NZ_CP072801.1"/>
</dbReference>
<keyword evidence="4" id="KW-1185">Reference proteome</keyword>
<dbReference type="PROSITE" id="PS51257">
    <property type="entry name" value="PROKAR_LIPOPROTEIN"/>
    <property type="match status" value="1"/>
</dbReference>
<protein>
    <submittedName>
        <fullName evidence="3">LysM peptidoglycan-binding domain-containing protein</fullName>
    </submittedName>
</protein>
<dbReference type="Gene3D" id="3.10.350.10">
    <property type="entry name" value="LysM domain"/>
    <property type="match status" value="1"/>
</dbReference>
<organism evidence="3 4">
    <name type="scientific">Thiothrix litoralis</name>
    <dbReference type="NCBI Taxonomy" id="2891210"/>
    <lineage>
        <taxon>Bacteria</taxon>
        <taxon>Pseudomonadati</taxon>
        <taxon>Pseudomonadota</taxon>
        <taxon>Gammaproteobacteria</taxon>
        <taxon>Thiotrichales</taxon>
        <taxon>Thiotrichaceae</taxon>
        <taxon>Thiothrix</taxon>
    </lineage>
</organism>
<evidence type="ECO:0000313" key="4">
    <source>
        <dbReference type="Proteomes" id="UP000672039"/>
    </source>
</evidence>
<dbReference type="Pfam" id="PF01476">
    <property type="entry name" value="LysM"/>
    <property type="match status" value="1"/>
</dbReference>
<evidence type="ECO:0000259" key="2">
    <source>
        <dbReference type="PROSITE" id="PS51782"/>
    </source>
</evidence>
<proteinExistence type="predicted"/>
<gene>
    <name evidence="3" type="ORF">J9253_19430</name>
</gene>
<dbReference type="InterPro" id="IPR018392">
    <property type="entry name" value="LysM"/>
</dbReference>
<feature type="chain" id="PRO_5046602155" evidence="1">
    <location>
        <begin position="23"/>
        <end position="227"/>
    </location>
</feature>
<dbReference type="InterPro" id="IPR036779">
    <property type="entry name" value="LysM_dom_sf"/>
</dbReference>
<feature type="domain" description="LysM" evidence="2">
    <location>
        <begin position="181"/>
        <end position="226"/>
    </location>
</feature>
<accession>A0ABX7WR69</accession>
<evidence type="ECO:0000313" key="3">
    <source>
        <dbReference type="EMBL" id="QTR46120.1"/>
    </source>
</evidence>
<dbReference type="SUPFAM" id="SSF54106">
    <property type="entry name" value="LysM domain"/>
    <property type="match status" value="1"/>
</dbReference>
<dbReference type="SMART" id="SM00257">
    <property type="entry name" value="LysM"/>
    <property type="match status" value="1"/>
</dbReference>